<gene>
    <name evidence="1" type="ORF">OVA965_LOCUS9606</name>
    <name evidence="2" type="ORF">TMI583_LOCUS9602</name>
</gene>
<organism evidence="2 3">
    <name type="scientific">Didymodactylos carnosus</name>
    <dbReference type="NCBI Taxonomy" id="1234261"/>
    <lineage>
        <taxon>Eukaryota</taxon>
        <taxon>Metazoa</taxon>
        <taxon>Spiralia</taxon>
        <taxon>Gnathifera</taxon>
        <taxon>Rotifera</taxon>
        <taxon>Eurotatoria</taxon>
        <taxon>Bdelloidea</taxon>
        <taxon>Philodinida</taxon>
        <taxon>Philodinidae</taxon>
        <taxon>Didymodactylos</taxon>
    </lineage>
</organism>
<accession>A0A8S2HT05</accession>
<dbReference type="EMBL" id="CAJNOK010003427">
    <property type="protein sequence ID" value="CAF0900677.1"/>
    <property type="molecule type" value="Genomic_DNA"/>
</dbReference>
<protein>
    <submittedName>
        <fullName evidence="2">Uncharacterized protein</fullName>
    </submittedName>
</protein>
<name>A0A8S2HT05_9BILA</name>
<sequence length="134" mass="15555">IKDGASLTTNDFKQGVPESKKWYYVSVDVYQHWVDVSVVQEESKKELLVLNVARMQRVYLREVMDLRNILFGYDQQQQEKHFTGCVKEVNCEYGPMDRIELNEKNVKLNGNITVGCKSVLSRHTLCSHDSVNRD</sequence>
<reference evidence="2" key="1">
    <citation type="submission" date="2021-02" db="EMBL/GenBank/DDBJ databases">
        <authorList>
            <person name="Nowell W R."/>
        </authorList>
    </citation>
    <scope>NUCLEOTIDE SEQUENCE</scope>
</reference>
<evidence type="ECO:0000313" key="1">
    <source>
        <dbReference type="EMBL" id="CAF0900677.1"/>
    </source>
</evidence>
<dbReference type="Proteomes" id="UP000682733">
    <property type="component" value="Unassembled WGS sequence"/>
</dbReference>
<dbReference type="EMBL" id="CAJOBA010003428">
    <property type="protein sequence ID" value="CAF3681413.1"/>
    <property type="molecule type" value="Genomic_DNA"/>
</dbReference>
<dbReference type="Proteomes" id="UP000677228">
    <property type="component" value="Unassembled WGS sequence"/>
</dbReference>
<proteinExistence type="predicted"/>
<dbReference type="AlphaFoldDB" id="A0A8S2HT05"/>
<comment type="caution">
    <text evidence="2">The sequence shown here is derived from an EMBL/GenBank/DDBJ whole genome shotgun (WGS) entry which is preliminary data.</text>
</comment>
<evidence type="ECO:0000313" key="3">
    <source>
        <dbReference type="Proteomes" id="UP000682733"/>
    </source>
</evidence>
<feature type="non-terminal residue" evidence="2">
    <location>
        <position position="1"/>
    </location>
</feature>
<evidence type="ECO:0000313" key="2">
    <source>
        <dbReference type="EMBL" id="CAF3681413.1"/>
    </source>
</evidence>